<dbReference type="InterPro" id="IPR017441">
    <property type="entry name" value="Protein_kinase_ATP_BS"/>
</dbReference>
<dbReference type="PROSITE" id="PS50011">
    <property type="entry name" value="PROTEIN_KINASE_DOM"/>
    <property type="match status" value="2"/>
</dbReference>
<dbReference type="PROSITE" id="PS00107">
    <property type="entry name" value="PROTEIN_KINASE_ATP"/>
    <property type="match status" value="1"/>
</dbReference>
<dbReference type="Gene3D" id="1.25.40.10">
    <property type="entry name" value="Tetratricopeptide repeat domain"/>
    <property type="match status" value="2"/>
</dbReference>
<protein>
    <recommendedName>
        <fullName evidence="5">Protein kinase domain-containing protein</fullName>
    </recommendedName>
</protein>
<dbReference type="InterPro" id="IPR011009">
    <property type="entry name" value="Kinase-like_dom_sf"/>
</dbReference>
<evidence type="ECO:0000256" key="1">
    <source>
        <dbReference type="ARBA" id="ARBA00022741"/>
    </source>
</evidence>
<dbReference type="PROSITE" id="PS00108">
    <property type="entry name" value="PROTEIN_KINASE_ST"/>
    <property type="match status" value="1"/>
</dbReference>
<proteinExistence type="predicted"/>
<dbReference type="Gene3D" id="1.10.510.10">
    <property type="entry name" value="Transferase(Phosphotransferase) domain 1"/>
    <property type="match status" value="2"/>
</dbReference>
<evidence type="ECO:0000256" key="3">
    <source>
        <dbReference type="PROSITE-ProRule" id="PRU10141"/>
    </source>
</evidence>
<accession>A0ABR2HCA0</accession>
<dbReference type="InterPro" id="IPR000719">
    <property type="entry name" value="Prot_kinase_dom"/>
</dbReference>
<dbReference type="InterPro" id="IPR051681">
    <property type="entry name" value="Ser/Thr_Kinases-Pseudokinases"/>
</dbReference>
<organism evidence="6 7">
    <name type="scientific">Tritrichomonas musculus</name>
    <dbReference type="NCBI Taxonomy" id="1915356"/>
    <lineage>
        <taxon>Eukaryota</taxon>
        <taxon>Metamonada</taxon>
        <taxon>Parabasalia</taxon>
        <taxon>Tritrichomonadida</taxon>
        <taxon>Tritrichomonadidae</taxon>
        <taxon>Tritrichomonas</taxon>
    </lineage>
</organism>
<evidence type="ECO:0000259" key="5">
    <source>
        <dbReference type="PROSITE" id="PS50011"/>
    </source>
</evidence>
<feature type="domain" description="Protein kinase" evidence="5">
    <location>
        <begin position="9"/>
        <end position="303"/>
    </location>
</feature>
<dbReference type="SMART" id="SM00220">
    <property type="entry name" value="S_TKc"/>
    <property type="match status" value="2"/>
</dbReference>
<dbReference type="InterPro" id="IPR006597">
    <property type="entry name" value="Sel1-like"/>
</dbReference>
<evidence type="ECO:0000313" key="7">
    <source>
        <dbReference type="Proteomes" id="UP001470230"/>
    </source>
</evidence>
<sequence>MESDSMEFFKEAEAADSGLYSKVSEDDIFCESFNGTTYLVKNTDTDEMYTAKVYRPEVEDSEKNKFSGNISKIIHLNHPSILPIYAYMFDFEDCDDQLTVLTKYLPNAYSLRKIFSNQEEIEQWTPAKRYANLITIAYAMQYIHAQGIKHGNLKPGNILLDDNFYPILYDFCLSWLFRSKYRYNVGNDISNKFNNDDSILYLAPEILDNLKNQSITFSSDTYSFSLIAYELITGQKPFDLSKSGFDTYYEYAQHIRKNKIRPDLSIIKDEKIKSFLNSCWKENPEERDSFNAIVDELNNDVFLAYFGLSPFMTKVKNLKNYLIDNQYHKITNQESNLPLLPQTSKELFEYLHFEKEFEFVKSLGQGSFGEVSQIENKENKQMYAAKQSIRSRESDQKDFFKEIEFMFYIRHPTVLEIYGYFFHKEGNKDVPFIVTTYMENQSLEQIFSHETIHSDAWTPTKRFINFIGIAYGIKHIHSLKIIHLDLKPGNILLDNNFYPKIADFGNSILCNKINDKMYEELKNYKGTPIYAAPELSKDYEIRFDPFKTDVFSFAMIAYQLITNEPPFALPSKIPQRELYELMNEIADDETKRPDLSIITEDEVKSFLEHCWKSDPDKRYSSTEVVEEIEFQFDVFMRAFGNDLDKDEINAYLQLVKEKQTPDEIYAESCKKAADDSDDVFAMIHYADMLYKGERVKVSKKEASLYYKKAADEGNLEAMKKYIEMVKNGDGIEVNEEEASYYSNLLAEKNKINQQIEKGKGQIIDYFKEEADNGNIFAMNYFAEMMYDGDGIHSHKKEAAKYFKKIADSFIKESQNNEKAQEQENPNQNQNQNVQEDPNQNVQVEEMIEVFEEQNKNMSTLNQLSMNSVVNYANMLLNGDGIQMDKREAANYFRFAADKKNVDACCTLGKMLFKGDGIKVNMEDAFKYFSTAIDSDSNVGFKGNSDAVNFYGYMASKGLGMNVDKSLAARLYKMASDQGNVAAMNNYGYMLSHGIELHVDKASAAKYYKLAADQGNKDAMINYANMLYKGDGVPFDIEKSAYYYHMALNK</sequence>
<comment type="caution">
    <text evidence="6">The sequence shown here is derived from an EMBL/GenBank/DDBJ whole genome shotgun (WGS) entry which is preliminary data.</text>
</comment>
<keyword evidence="7" id="KW-1185">Reference proteome</keyword>
<feature type="binding site" evidence="3">
    <location>
        <position position="386"/>
    </location>
    <ligand>
        <name>ATP</name>
        <dbReference type="ChEBI" id="CHEBI:30616"/>
    </ligand>
</feature>
<feature type="compositionally biased region" description="Low complexity" evidence="4">
    <location>
        <begin position="822"/>
        <end position="837"/>
    </location>
</feature>
<name>A0ABR2HCA0_9EUKA</name>
<gene>
    <name evidence="6" type="ORF">M9Y10_024541</name>
</gene>
<feature type="region of interest" description="Disordered" evidence="4">
    <location>
        <begin position="813"/>
        <end position="837"/>
    </location>
</feature>
<dbReference type="SUPFAM" id="SSF56112">
    <property type="entry name" value="Protein kinase-like (PK-like)"/>
    <property type="match status" value="2"/>
</dbReference>
<keyword evidence="1 3" id="KW-0547">Nucleotide-binding</keyword>
<dbReference type="Pfam" id="PF08238">
    <property type="entry name" value="Sel1"/>
    <property type="match status" value="7"/>
</dbReference>
<dbReference type="SMART" id="SM00671">
    <property type="entry name" value="SEL1"/>
    <property type="match status" value="8"/>
</dbReference>
<dbReference type="InterPro" id="IPR011990">
    <property type="entry name" value="TPR-like_helical_dom_sf"/>
</dbReference>
<dbReference type="PANTHER" id="PTHR44329">
    <property type="entry name" value="SERINE/THREONINE-PROTEIN KINASE TNNI3K-RELATED"/>
    <property type="match status" value="1"/>
</dbReference>
<evidence type="ECO:0000313" key="6">
    <source>
        <dbReference type="EMBL" id="KAK8844327.1"/>
    </source>
</evidence>
<dbReference type="InterPro" id="IPR008271">
    <property type="entry name" value="Ser/Thr_kinase_AS"/>
</dbReference>
<evidence type="ECO:0000256" key="2">
    <source>
        <dbReference type="ARBA" id="ARBA00022840"/>
    </source>
</evidence>
<reference evidence="6 7" key="1">
    <citation type="submission" date="2024-04" db="EMBL/GenBank/DDBJ databases">
        <title>Tritrichomonas musculus Genome.</title>
        <authorList>
            <person name="Alves-Ferreira E."/>
            <person name="Grigg M."/>
            <person name="Lorenzi H."/>
            <person name="Galac M."/>
        </authorList>
    </citation>
    <scope>NUCLEOTIDE SEQUENCE [LARGE SCALE GENOMIC DNA]</scope>
    <source>
        <strain evidence="6 7">EAF2021</strain>
    </source>
</reference>
<dbReference type="SUPFAM" id="SSF81901">
    <property type="entry name" value="HCP-like"/>
    <property type="match status" value="3"/>
</dbReference>
<evidence type="ECO:0000256" key="4">
    <source>
        <dbReference type="SAM" id="MobiDB-lite"/>
    </source>
</evidence>
<dbReference type="EMBL" id="JAPFFF010000033">
    <property type="protein sequence ID" value="KAK8844327.1"/>
    <property type="molecule type" value="Genomic_DNA"/>
</dbReference>
<feature type="domain" description="Protein kinase" evidence="5">
    <location>
        <begin position="357"/>
        <end position="636"/>
    </location>
</feature>
<dbReference type="Pfam" id="PF00069">
    <property type="entry name" value="Pkinase"/>
    <property type="match status" value="2"/>
</dbReference>
<dbReference type="PANTHER" id="PTHR44329:SF214">
    <property type="entry name" value="PROTEIN KINASE DOMAIN-CONTAINING PROTEIN"/>
    <property type="match status" value="1"/>
</dbReference>
<keyword evidence="2 3" id="KW-0067">ATP-binding</keyword>
<dbReference type="Proteomes" id="UP001470230">
    <property type="component" value="Unassembled WGS sequence"/>
</dbReference>